<comment type="caution">
    <text evidence="1">The sequence shown here is derived from an EMBL/GenBank/DDBJ whole genome shotgun (WGS) entry which is preliminary data.</text>
</comment>
<organism evidence="1 2">
    <name type="scientific">Okeania hirsuta</name>
    <dbReference type="NCBI Taxonomy" id="1458930"/>
    <lineage>
        <taxon>Bacteria</taxon>
        <taxon>Bacillati</taxon>
        <taxon>Cyanobacteriota</taxon>
        <taxon>Cyanophyceae</taxon>
        <taxon>Oscillatoriophycideae</taxon>
        <taxon>Oscillatoriales</taxon>
        <taxon>Microcoleaceae</taxon>
        <taxon>Okeania</taxon>
    </lineage>
</organism>
<reference evidence="1 2" key="1">
    <citation type="journal article" date="2018" name="ACS Chem. Biol.">
        <title>Ketoreductase domain dysfunction expands chemodiversity: malyngamide biosynthesis in the cyanobacterium Okeania hirsuta.</title>
        <authorList>
            <person name="Moss N.A."/>
            <person name="Leao T."/>
            <person name="Rankin M."/>
            <person name="McCullough T.M."/>
            <person name="Qu P."/>
            <person name="Korobeynikov A."/>
            <person name="Smith J.L."/>
            <person name="Gerwick L."/>
            <person name="Gerwick W.H."/>
        </authorList>
    </citation>
    <scope>NUCLEOTIDE SEQUENCE [LARGE SCALE GENOMIC DNA]</scope>
    <source>
        <strain evidence="1 2">PAB10Feb10-1</strain>
    </source>
</reference>
<dbReference type="EMBL" id="RCBY01000181">
    <property type="protein sequence ID" value="RQH30159.1"/>
    <property type="molecule type" value="Genomic_DNA"/>
</dbReference>
<protein>
    <submittedName>
        <fullName evidence="1">Uncharacterized protein</fullName>
    </submittedName>
</protein>
<evidence type="ECO:0000313" key="1">
    <source>
        <dbReference type="EMBL" id="RQH30159.1"/>
    </source>
</evidence>
<evidence type="ECO:0000313" key="2">
    <source>
        <dbReference type="Proteomes" id="UP000269154"/>
    </source>
</evidence>
<keyword evidence="2" id="KW-1185">Reference proteome</keyword>
<proteinExistence type="predicted"/>
<dbReference type="AlphaFoldDB" id="A0A3N6QB47"/>
<dbReference type="Proteomes" id="UP000269154">
    <property type="component" value="Unassembled WGS sequence"/>
</dbReference>
<sequence length="92" mass="10437">MSEIQLANSLSKNSEQNTATSLVKLAAFLVALYILERDSPAEYKYNYSYLNPLAMTNVPRYKIIEKIVGFPVIKLPKGTFPTLQWLIKLAEN</sequence>
<dbReference type="RefSeq" id="WP_124147855.1">
    <property type="nucleotide sequence ID" value="NZ_CAWOKI010000325.1"/>
</dbReference>
<accession>A0A3N6QB47</accession>
<name>A0A3N6QB47_9CYAN</name>
<gene>
    <name evidence="1" type="ORF">D5R40_24065</name>
</gene>